<dbReference type="InterPro" id="IPR003599">
    <property type="entry name" value="Ig_sub"/>
</dbReference>
<dbReference type="PANTHER" id="PTHR47011:SF1">
    <property type="entry name" value="CD226 ANTIGEN"/>
    <property type="match status" value="1"/>
</dbReference>
<dbReference type="Gene3D" id="2.60.40.10">
    <property type="entry name" value="Immunoglobulins"/>
    <property type="match status" value="2"/>
</dbReference>
<keyword evidence="19" id="KW-1185">Reference proteome</keyword>
<dbReference type="InterPro" id="IPR036179">
    <property type="entry name" value="Ig-like_dom_sf"/>
</dbReference>
<dbReference type="SMART" id="SM00409">
    <property type="entry name" value="IG"/>
    <property type="match status" value="2"/>
</dbReference>
<evidence type="ECO:0000256" key="11">
    <source>
        <dbReference type="ARBA" id="ARBA00023136"/>
    </source>
</evidence>
<evidence type="ECO:0000256" key="6">
    <source>
        <dbReference type="ARBA" id="ARBA00022729"/>
    </source>
</evidence>
<gene>
    <name evidence="18" type="ORF">E1301_Tti000877</name>
</gene>
<accession>A0A5A9N6G8</accession>
<sequence>MVAVQKDYWYFMVPMMSLCLLKGSVQVKAPETTVTLQEGMILDCLCPWTGQLTMVSWNKASLSQPVAVYHPQLGTNFAPSYDGRVAFLKTTPMDGSISIVNVSQSDVGQYHCSLQTYPQGSWTKYTFVKKTGLKISIQPDTELVAAENDNLTIKCDHIQNGEVYHVSIEKLGPEDGRSTIIATCQMQDEVMDMKEFSNRGSVNCSDAMDVSLHLTNIIEEDGGLYRCNFTTDAGVQSTTVLLSTLSAQDLGSFRYMLYVYVGAGVIGGAFLMGLILLVTWVNRRKKKREEYRIKLHPGKRQQRNHYERSGVYDRMKKGTRIGARDKDIYVNLQIVRAHEKQKRKQKR</sequence>
<keyword evidence="9" id="KW-0965">Cell junction</keyword>
<comment type="subunit">
    <text evidence="15">Cis- and trans-homodimer. Can form trans-heterodimers.</text>
</comment>
<dbReference type="FunFam" id="2.60.40.10:FF:000304">
    <property type="entry name" value="Nectin cell adhesion molecule 1"/>
    <property type="match status" value="1"/>
</dbReference>
<evidence type="ECO:0000256" key="12">
    <source>
        <dbReference type="ARBA" id="ARBA00023157"/>
    </source>
</evidence>
<dbReference type="PROSITE" id="PS50835">
    <property type="entry name" value="IG_LIKE"/>
    <property type="match status" value="1"/>
</dbReference>
<comment type="similarity">
    <text evidence="3">Belongs to the nectin family.</text>
</comment>
<dbReference type="InterPro" id="IPR013106">
    <property type="entry name" value="Ig_V-set"/>
</dbReference>
<protein>
    <recommendedName>
        <fullName evidence="17">Ig-like domain-containing protein</fullName>
    </recommendedName>
</protein>
<dbReference type="SUPFAM" id="SSF48726">
    <property type="entry name" value="Immunoglobulin"/>
    <property type="match status" value="2"/>
</dbReference>
<keyword evidence="11 16" id="KW-0472">Membrane</keyword>
<comment type="subcellular location">
    <subcellularLocation>
        <location evidence="2">Cell junction</location>
        <location evidence="2">Adherens junction</location>
    </subcellularLocation>
    <subcellularLocation>
        <location evidence="1">Cell membrane</location>
        <topology evidence="1">Single-pass type I membrane protein</topology>
    </subcellularLocation>
</comment>
<evidence type="ECO:0000313" key="19">
    <source>
        <dbReference type="Proteomes" id="UP000324632"/>
    </source>
</evidence>
<dbReference type="GO" id="GO:0005912">
    <property type="term" value="C:adherens junction"/>
    <property type="evidence" value="ECO:0007669"/>
    <property type="project" value="UniProtKB-SubCell"/>
</dbReference>
<dbReference type="EMBL" id="SOYY01000022">
    <property type="protein sequence ID" value="KAA0704808.1"/>
    <property type="molecule type" value="Genomic_DNA"/>
</dbReference>
<evidence type="ECO:0000256" key="5">
    <source>
        <dbReference type="ARBA" id="ARBA00022692"/>
    </source>
</evidence>
<evidence type="ECO:0000313" key="18">
    <source>
        <dbReference type="EMBL" id="KAA0704808.1"/>
    </source>
</evidence>
<dbReference type="InterPro" id="IPR007110">
    <property type="entry name" value="Ig-like_dom"/>
</dbReference>
<organism evidence="18 19">
    <name type="scientific">Triplophysa tibetana</name>
    <dbReference type="NCBI Taxonomy" id="1572043"/>
    <lineage>
        <taxon>Eukaryota</taxon>
        <taxon>Metazoa</taxon>
        <taxon>Chordata</taxon>
        <taxon>Craniata</taxon>
        <taxon>Vertebrata</taxon>
        <taxon>Euteleostomi</taxon>
        <taxon>Actinopterygii</taxon>
        <taxon>Neopterygii</taxon>
        <taxon>Teleostei</taxon>
        <taxon>Ostariophysi</taxon>
        <taxon>Cypriniformes</taxon>
        <taxon>Nemacheilidae</taxon>
        <taxon>Triplophysa</taxon>
    </lineage>
</organism>
<comment type="caution">
    <text evidence="18">The sequence shown here is derived from an EMBL/GenBank/DDBJ whole genome shotgun (WGS) entry which is preliminary data.</text>
</comment>
<dbReference type="InterPro" id="IPR042842">
    <property type="entry name" value="CD226"/>
</dbReference>
<keyword evidence="7" id="KW-0677">Repeat</keyword>
<dbReference type="GO" id="GO:0007155">
    <property type="term" value="P:cell adhesion"/>
    <property type="evidence" value="ECO:0007669"/>
    <property type="project" value="UniProtKB-KW"/>
</dbReference>
<evidence type="ECO:0000256" key="16">
    <source>
        <dbReference type="SAM" id="Phobius"/>
    </source>
</evidence>
<evidence type="ECO:0000256" key="3">
    <source>
        <dbReference type="ARBA" id="ARBA00007810"/>
    </source>
</evidence>
<dbReference type="AlphaFoldDB" id="A0A5A9N6G8"/>
<evidence type="ECO:0000256" key="10">
    <source>
        <dbReference type="ARBA" id="ARBA00022989"/>
    </source>
</evidence>
<keyword evidence="4" id="KW-1003">Cell membrane</keyword>
<dbReference type="PANTHER" id="PTHR47011">
    <property type="entry name" value="CD226 ANTIGEN"/>
    <property type="match status" value="1"/>
</dbReference>
<evidence type="ECO:0000256" key="13">
    <source>
        <dbReference type="ARBA" id="ARBA00023180"/>
    </source>
</evidence>
<keyword evidence="8" id="KW-0130">Cell adhesion</keyword>
<keyword evidence="5 16" id="KW-0812">Transmembrane</keyword>
<keyword evidence="12" id="KW-1015">Disulfide bond</keyword>
<dbReference type="GO" id="GO:0009897">
    <property type="term" value="C:external side of plasma membrane"/>
    <property type="evidence" value="ECO:0007669"/>
    <property type="project" value="TreeGrafter"/>
</dbReference>
<evidence type="ECO:0000256" key="4">
    <source>
        <dbReference type="ARBA" id="ARBA00022475"/>
    </source>
</evidence>
<proteinExistence type="inferred from homology"/>
<evidence type="ECO:0000256" key="8">
    <source>
        <dbReference type="ARBA" id="ARBA00022889"/>
    </source>
</evidence>
<reference evidence="18 19" key="1">
    <citation type="journal article" date="2019" name="Mol. Ecol. Resour.">
        <title>Chromosome-level genome assembly of Triplophysa tibetana, a fish adapted to the harsh high-altitude environment of the Tibetan Plateau.</title>
        <authorList>
            <person name="Yang X."/>
            <person name="Liu H."/>
            <person name="Ma Z."/>
            <person name="Zou Y."/>
            <person name="Zou M."/>
            <person name="Mao Y."/>
            <person name="Li X."/>
            <person name="Wang H."/>
            <person name="Chen T."/>
            <person name="Wang W."/>
            <person name="Yang R."/>
        </authorList>
    </citation>
    <scope>NUCLEOTIDE SEQUENCE [LARGE SCALE GENOMIC DNA]</scope>
    <source>
        <strain evidence="18">TTIB1903HZAU</strain>
        <tissue evidence="18">Muscle</tissue>
    </source>
</reference>
<evidence type="ECO:0000256" key="15">
    <source>
        <dbReference type="ARBA" id="ARBA00062858"/>
    </source>
</evidence>
<dbReference type="GO" id="GO:0002891">
    <property type="term" value="P:positive regulation of immunoglobulin mediated immune response"/>
    <property type="evidence" value="ECO:0007669"/>
    <property type="project" value="TreeGrafter"/>
</dbReference>
<name>A0A5A9N6G8_9TELE</name>
<keyword evidence="6" id="KW-0732">Signal</keyword>
<feature type="domain" description="Ig-like" evidence="17">
    <location>
        <begin position="14"/>
        <end position="115"/>
    </location>
</feature>
<evidence type="ECO:0000256" key="7">
    <source>
        <dbReference type="ARBA" id="ARBA00022737"/>
    </source>
</evidence>
<evidence type="ECO:0000259" key="17">
    <source>
        <dbReference type="PROSITE" id="PS50835"/>
    </source>
</evidence>
<evidence type="ECO:0000256" key="1">
    <source>
        <dbReference type="ARBA" id="ARBA00004251"/>
    </source>
</evidence>
<evidence type="ECO:0000256" key="14">
    <source>
        <dbReference type="ARBA" id="ARBA00058274"/>
    </source>
</evidence>
<dbReference type="GO" id="GO:0050839">
    <property type="term" value="F:cell adhesion molecule binding"/>
    <property type="evidence" value="ECO:0007669"/>
    <property type="project" value="TreeGrafter"/>
</dbReference>
<evidence type="ECO:0000256" key="9">
    <source>
        <dbReference type="ARBA" id="ARBA00022949"/>
    </source>
</evidence>
<dbReference type="GO" id="GO:0002729">
    <property type="term" value="P:positive regulation of natural killer cell cytokine production"/>
    <property type="evidence" value="ECO:0007669"/>
    <property type="project" value="InterPro"/>
</dbReference>
<evidence type="ECO:0000256" key="2">
    <source>
        <dbReference type="ARBA" id="ARBA00004536"/>
    </source>
</evidence>
<dbReference type="Proteomes" id="UP000324632">
    <property type="component" value="Chromosome 22"/>
</dbReference>
<comment type="function">
    <text evidence="14">Cell adhesion molecule that promotes cell-cell contacts and plays important roles in the development of the nervous system. Acts by forming homophilic or heterophilic trans-dimers.</text>
</comment>
<keyword evidence="10 16" id="KW-1133">Transmembrane helix</keyword>
<dbReference type="InterPro" id="IPR013783">
    <property type="entry name" value="Ig-like_fold"/>
</dbReference>
<feature type="transmembrane region" description="Helical" evidence="16">
    <location>
        <begin position="255"/>
        <end position="281"/>
    </location>
</feature>
<dbReference type="Pfam" id="PF07686">
    <property type="entry name" value="V-set"/>
    <property type="match status" value="2"/>
</dbReference>
<keyword evidence="13" id="KW-0325">Glycoprotein</keyword>